<evidence type="ECO:0000259" key="7">
    <source>
        <dbReference type="PROSITE" id="PS50850"/>
    </source>
</evidence>
<reference evidence="8" key="1">
    <citation type="journal article" date="2014" name="Front. Microbiol.">
        <title>High frequency of phylogenetically diverse reductive dehalogenase-homologous genes in deep subseafloor sedimentary metagenomes.</title>
        <authorList>
            <person name="Kawai M."/>
            <person name="Futagami T."/>
            <person name="Toyoda A."/>
            <person name="Takaki Y."/>
            <person name="Nishi S."/>
            <person name="Hori S."/>
            <person name="Arai W."/>
            <person name="Tsubouchi T."/>
            <person name="Morono Y."/>
            <person name="Uchiyama I."/>
            <person name="Ito T."/>
            <person name="Fujiyama A."/>
            <person name="Inagaki F."/>
            <person name="Takami H."/>
        </authorList>
    </citation>
    <scope>NUCLEOTIDE SEQUENCE</scope>
    <source>
        <strain evidence="8">Expedition CK06-06</strain>
    </source>
</reference>
<sequence length="284" mass="31997">LQGLGLETFTYFLLFSLLRGFATGGFWPIINSFGNDSTEEGERSQFFGILQALFQLFQIIGMVVSAILFQNSFWREYFWIIGIVYILFGLMILVKGKEPKRASTQKELSEVLLNDGVSYDYKLNKKTIRSTIFAPTNIIAFVEGLFTAVMLTVPDFLFVPYIQSDPFNISPFASSIFMIMFGLPGGLLGSLVLAKLSDRLAKRNIKNRVYMIVISIIGLFGFFMIFFFLPLPHLNVDQGNNIGFLFSLPMIWLLGILTLLVRAVVGLWSINQPPILQAINLPEA</sequence>
<keyword evidence="5 6" id="KW-0472">Membrane</keyword>
<dbReference type="PROSITE" id="PS50850">
    <property type="entry name" value="MFS"/>
    <property type="match status" value="1"/>
</dbReference>
<feature type="transmembrane region" description="Helical" evidence="6">
    <location>
        <begin position="12"/>
        <end position="34"/>
    </location>
</feature>
<proteinExistence type="predicted"/>
<dbReference type="InterPro" id="IPR020846">
    <property type="entry name" value="MFS_dom"/>
</dbReference>
<dbReference type="PANTHER" id="PTHR23505:SF79">
    <property type="entry name" value="PROTEIN SPINSTER"/>
    <property type="match status" value="1"/>
</dbReference>
<feature type="non-terminal residue" evidence="8">
    <location>
        <position position="1"/>
    </location>
</feature>
<evidence type="ECO:0000256" key="3">
    <source>
        <dbReference type="ARBA" id="ARBA00022692"/>
    </source>
</evidence>
<dbReference type="InterPro" id="IPR044770">
    <property type="entry name" value="MFS_spinster-like"/>
</dbReference>
<evidence type="ECO:0000256" key="5">
    <source>
        <dbReference type="ARBA" id="ARBA00023136"/>
    </source>
</evidence>
<feature type="transmembrane region" description="Helical" evidence="6">
    <location>
        <begin position="132"/>
        <end position="152"/>
    </location>
</feature>
<keyword evidence="3 6" id="KW-0812">Transmembrane</keyword>
<dbReference type="Pfam" id="PF07690">
    <property type="entry name" value="MFS_1"/>
    <property type="match status" value="1"/>
</dbReference>
<feature type="transmembrane region" description="Helical" evidence="6">
    <location>
        <begin position="172"/>
        <end position="197"/>
    </location>
</feature>
<feature type="transmembrane region" description="Helical" evidence="6">
    <location>
        <begin position="77"/>
        <end position="94"/>
    </location>
</feature>
<accession>X1BZU5</accession>
<name>X1BZU5_9ZZZZ</name>
<dbReference type="InterPro" id="IPR011701">
    <property type="entry name" value="MFS"/>
</dbReference>
<keyword evidence="4 6" id="KW-1133">Transmembrane helix</keyword>
<organism evidence="8">
    <name type="scientific">marine sediment metagenome</name>
    <dbReference type="NCBI Taxonomy" id="412755"/>
    <lineage>
        <taxon>unclassified sequences</taxon>
        <taxon>metagenomes</taxon>
        <taxon>ecological metagenomes</taxon>
    </lineage>
</organism>
<dbReference type="SUPFAM" id="SSF103473">
    <property type="entry name" value="MFS general substrate transporter"/>
    <property type="match status" value="1"/>
</dbReference>
<dbReference type="PANTHER" id="PTHR23505">
    <property type="entry name" value="SPINSTER"/>
    <property type="match status" value="1"/>
</dbReference>
<comment type="subcellular location">
    <subcellularLocation>
        <location evidence="1">Membrane</location>
        <topology evidence="1">Multi-pass membrane protein</topology>
    </subcellularLocation>
</comment>
<gene>
    <name evidence="8" type="ORF">S01H4_43743</name>
</gene>
<feature type="transmembrane region" description="Helical" evidence="6">
    <location>
        <begin position="46"/>
        <end position="71"/>
    </location>
</feature>
<dbReference type="AlphaFoldDB" id="X1BZU5"/>
<dbReference type="InterPro" id="IPR036259">
    <property type="entry name" value="MFS_trans_sf"/>
</dbReference>
<comment type="caution">
    <text evidence="8">The sequence shown here is derived from an EMBL/GenBank/DDBJ whole genome shotgun (WGS) entry which is preliminary data.</text>
</comment>
<feature type="transmembrane region" description="Helical" evidence="6">
    <location>
        <begin position="242"/>
        <end position="265"/>
    </location>
</feature>
<protein>
    <recommendedName>
        <fullName evidence="7">Major facilitator superfamily (MFS) profile domain-containing protein</fullName>
    </recommendedName>
</protein>
<evidence type="ECO:0000256" key="4">
    <source>
        <dbReference type="ARBA" id="ARBA00022989"/>
    </source>
</evidence>
<feature type="domain" description="Major facilitator superfamily (MFS) profile" evidence="7">
    <location>
        <begin position="1"/>
        <end position="284"/>
    </location>
</feature>
<dbReference type="GO" id="GO:0016020">
    <property type="term" value="C:membrane"/>
    <property type="evidence" value="ECO:0007669"/>
    <property type="project" value="UniProtKB-SubCell"/>
</dbReference>
<evidence type="ECO:0000256" key="6">
    <source>
        <dbReference type="SAM" id="Phobius"/>
    </source>
</evidence>
<evidence type="ECO:0000313" key="8">
    <source>
        <dbReference type="EMBL" id="GAH01366.1"/>
    </source>
</evidence>
<dbReference type="EMBL" id="BART01024166">
    <property type="protein sequence ID" value="GAH01366.1"/>
    <property type="molecule type" value="Genomic_DNA"/>
</dbReference>
<evidence type="ECO:0000256" key="1">
    <source>
        <dbReference type="ARBA" id="ARBA00004141"/>
    </source>
</evidence>
<dbReference type="Gene3D" id="1.20.1250.20">
    <property type="entry name" value="MFS general substrate transporter like domains"/>
    <property type="match status" value="1"/>
</dbReference>
<feature type="non-terminal residue" evidence="8">
    <location>
        <position position="284"/>
    </location>
</feature>
<dbReference type="GO" id="GO:0022857">
    <property type="term" value="F:transmembrane transporter activity"/>
    <property type="evidence" value="ECO:0007669"/>
    <property type="project" value="InterPro"/>
</dbReference>
<evidence type="ECO:0000256" key="2">
    <source>
        <dbReference type="ARBA" id="ARBA00022448"/>
    </source>
</evidence>
<feature type="transmembrane region" description="Helical" evidence="6">
    <location>
        <begin position="209"/>
        <end position="230"/>
    </location>
</feature>
<keyword evidence="2" id="KW-0813">Transport</keyword>